<dbReference type="HOGENOM" id="CLU_855727_0_0_1"/>
<dbReference type="AlphaFoldDB" id="N1QG30"/>
<dbReference type="RefSeq" id="XP_016758848.1">
    <property type="nucleotide sequence ID" value="XM_016901493.1"/>
</dbReference>
<dbReference type="OrthoDB" id="3639706at2759"/>
<reference evidence="2 3" key="1">
    <citation type="journal article" date="2012" name="PLoS Pathog.">
        <title>Diverse lifestyles and strategies of plant pathogenesis encoded in the genomes of eighteen Dothideomycetes fungi.</title>
        <authorList>
            <person name="Ohm R.A."/>
            <person name="Feau N."/>
            <person name="Henrissat B."/>
            <person name="Schoch C.L."/>
            <person name="Horwitz B.A."/>
            <person name="Barry K.W."/>
            <person name="Condon B.J."/>
            <person name="Copeland A.C."/>
            <person name="Dhillon B."/>
            <person name="Glaser F."/>
            <person name="Hesse C.N."/>
            <person name="Kosti I."/>
            <person name="LaButti K."/>
            <person name="Lindquist E.A."/>
            <person name="Lucas S."/>
            <person name="Salamov A.A."/>
            <person name="Bradshaw R.E."/>
            <person name="Ciuffetti L."/>
            <person name="Hamelin R.C."/>
            <person name="Kema G.H.J."/>
            <person name="Lawrence C."/>
            <person name="Scott J.A."/>
            <person name="Spatafora J.W."/>
            <person name="Turgeon B.G."/>
            <person name="de Wit P.J.G.M."/>
            <person name="Zhong S."/>
            <person name="Goodwin S.B."/>
            <person name="Grigoriev I.V."/>
        </authorList>
    </citation>
    <scope>NUCLEOTIDE SEQUENCE [LARGE SCALE GENOMIC DNA]</scope>
    <source>
        <strain evidence="2 3">SO2202</strain>
    </source>
</reference>
<name>N1QG30_SPHMS</name>
<dbReference type="EMBL" id="KB456267">
    <property type="protein sequence ID" value="EMF10727.1"/>
    <property type="molecule type" value="Genomic_DNA"/>
</dbReference>
<accession>N1QG30</accession>
<organism evidence="2 3">
    <name type="scientific">Sphaerulina musiva (strain SO2202)</name>
    <name type="common">Poplar stem canker fungus</name>
    <name type="synonym">Septoria musiva</name>
    <dbReference type="NCBI Taxonomy" id="692275"/>
    <lineage>
        <taxon>Eukaryota</taxon>
        <taxon>Fungi</taxon>
        <taxon>Dikarya</taxon>
        <taxon>Ascomycota</taxon>
        <taxon>Pezizomycotina</taxon>
        <taxon>Dothideomycetes</taxon>
        <taxon>Dothideomycetidae</taxon>
        <taxon>Mycosphaerellales</taxon>
        <taxon>Mycosphaerellaceae</taxon>
        <taxon>Sphaerulina</taxon>
    </lineage>
</organism>
<evidence type="ECO:0000256" key="1">
    <source>
        <dbReference type="SAM" id="MobiDB-lite"/>
    </source>
</evidence>
<protein>
    <submittedName>
        <fullName evidence="2">Uncharacterized protein</fullName>
    </submittedName>
</protein>
<feature type="region of interest" description="Disordered" evidence="1">
    <location>
        <begin position="1"/>
        <end position="25"/>
    </location>
</feature>
<keyword evidence="3" id="KW-1185">Reference proteome</keyword>
<sequence>MNKNKGNLATGKRQKGQTTSHRKRAEDLVVTHLQPPMLKNVDMRKLALNLPCRQLIKKRFTNLPTPAGLFSQLGSGLRLRIFALASTYSAPFRIHSFRGNGKLAHGPYHKNNLTQVADARALSAVSRAVRHETNMMFYRVNTFNINHDPHRSGNDATSVLKRFRETIGEEAFSRIRALGFIAYVSNERASQMLPPPQDLCIQITEALKAMIIAGGIYSLEIQSVSAKLEVCIAIDGHHSHRNVPIDDNDLVRALEYKTRFMTSIELSLRLAAYTWERHLARWMKMADEAAQNGDEVKRRGISEVVVSMSTARERLRTMLPLQSRI</sequence>
<proteinExistence type="predicted"/>
<gene>
    <name evidence="2" type="ORF">SEPMUDRAFT_119255</name>
</gene>
<evidence type="ECO:0000313" key="3">
    <source>
        <dbReference type="Proteomes" id="UP000016931"/>
    </source>
</evidence>
<feature type="compositionally biased region" description="Basic residues" evidence="1">
    <location>
        <begin position="12"/>
        <end position="23"/>
    </location>
</feature>
<dbReference type="GeneID" id="27898630"/>
<evidence type="ECO:0000313" key="2">
    <source>
        <dbReference type="EMBL" id="EMF10727.1"/>
    </source>
</evidence>
<dbReference type="Proteomes" id="UP000016931">
    <property type="component" value="Unassembled WGS sequence"/>
</dbReference>